<accession>A0A372MKD1</accession>
<evidence type="ECO:0000313" key="3">
    <source>
        <dbReference type="Proteomes" id="UP000264002"/>
    </source>
</evidence>
<dbReference type="InterPro" id="IPR036388">
    <property type="entry name" value="WH-like_DNA-bd_sf"/>
</dbReference>
<dbReference type="PANTHER" id="PTHR30432:SF1">
    <property type="entry name" value="DNA-BINDING TRANSCRIPTIONAL DUAL REGULATOR MODE"/>
    <property type="match status" value="1"/>
</dbReference>
<dbReference type="SUPFAM" id="SSF46785">
    <property type="entry name" value="Winged helix' DNA-binding domain"/>
    <property type="match status" value="1"/>
</dbReference>
<proteinExistence type="predicted"/>
<dbReference type="EMBL" id="QUWK01000002">
    <property type="protein sequence ID" value="RFU95776.1"/>
    <property type="molecule type" value="Genomic_DNA"/>
</dbReference>
<dbReference type="GO" id="GO:0003700">
    <property type="term" value="F:DNA-binding transcription factor activity"/>
    <property type="evidence" value="ECO:0007669"/>
    <property type="project" value="InterPro"/>
</dbReference>
<dbReference type="Gene3D" id="1.10.10.10">
    <property type="entry name" value="Winged helix-like DNA-binding domain superfamily/Winged helix DNA-binding domain"/>
    <property type="match status" value="1"/>
</dbReference>
<dbReference type="Proteomes" id="UP000264002">
    <property type="component" value="Unassembled WGS sequence"/>
</dbReference>
<dbReference type="PANTHER" id="PTHR30432">
    <property type="entry name" value="TRANSCRIPTIONAL REGULATOR MODE"/>
    <property type="match status" value="1"/>
</dbReference>
<dbReference type="InterPro" id="IPR051815">
    <property type="entry name" value="Molybdate_resp_trans_reg"/>
</dbReference>
<feature type="domain" description="HTH lysR-type" evidence="1">
    <location>
        <begin position="26"/>
        <end position="83"/>
    </location>
</feature>
<dbReference type="Pfam" id="PF00126">
    <property type="entry name" value="HTH_1"/>
    <property type="match status" value="1"/>
</dbReference>
<dbReference type="InterPro" id="IPR036390">
    <property type="entry name" value="WH_DNA-bd_sf"/>
</dbReference>
<keyword evidence="3" id="KW-1185">Reference proteome</keyword>
<comment type="caution">
    <text evidence="2">The sequence shown here is derived from an EMBL/GenBank/DDBJ whole genome shotgun (WGS) entry which is preliminary data.</text>
</comment>
<sequence length="120" mass="13737">MHFSFFLQIKLGNPKPFFGTGVNELLFRIHETKSLSAAAREMHMSYTKAWKILHTAELNLGYSLTEKIVGGPDGGGSSLTEEGLRFMQRYTDFYRESIELVDVLFHNYFPEATNETHQNS</sequence>
<organism evidence="2 3">
    <name type="scientific">Sphaerochaeta halotolerans</name>
    <dbReference type="NCBI Taxonomy" id="2293840"/>
    <lineage>
        <taxon>Bacteria</taxon>
        <taxon>Pseudomonadati</taxon>
        <taxon>Spirochaetota</taxon>
        <taxon>Spirochaetia</taxon>
        <taxon>Spirochaetales</taxon>
        <taxon>Sphaerochaetaceae</taxon>
        <taxon>Sphaerochaeta</taxon>
    </lineage>
</organism>
<evidence type="ECO:0000259" key="1">
    <source>
        <dbReference type="Pfam" id="PF00126"/>
    </source>
</evidence>
<reference evidence="2 3" key="2">
    <citation type="submission" date="2018-09" db="EMBL/GenBank/DDBJ databases">
        <title>Genome of Sphaerochaeta halotolerans strain 4-11.</title>
        <authorList>
            <person name="Nazina T.N."/>
            <person name="Sokolova D.S."/>
        </authorList>
    </citation>
    <scope>NUCLEOTIDE SEQUENCE [LARGE SCALE GENOMIC DNA]</scope>
    <source>
        <strain evidence="2 3">4-11</strain>
    </source>
</reference>
<evidence type="ECO:0000313" key="2">
    <source>
        <dbReference type="EMBL" id="RFU95776.1"/>
    </source>
</evidence>
<gene>
    <name evidence="2" type="ORF">DYP60_01860</name>
</gene>
<name>A0A372MKD1_9SPIR</name>
<dbReference type="OrthoDB" id="9805928at2"/>
<dbReference type="AlphaFoldDB" id="A0A372MKD1"/>
<dbReference type="InterPro" id="IPR000847">
    <property type="entry name" value="LysR_HTH_N"/>
</dbReference>
<reference evidence="3" key="1">
    <citation type="submission" date="2018-08" db="EMBL/GenBank/DDBJ databases">
        <authorList>
            <person name="Grouzdev D.S."/>
            <person name="Krutkina M.S."/>
        </authorList>
    </citation>
    <scope>NUCLEOTIDE SEQUENCE [LARGE SCALE GENOMIC DNA]</scope>
    <source>
        <strain evidence="3">4-11</strain>
    </source>
</reference>
<dbReference type="RefSeq" id="WP_117329173.1">
    <property type="nucleotide sequence ID" value="NZ_QUWK01000002.1"/>
</dbReference>
<protein>
    <submittedName>
        <fullName evidence="2">LysR family transcriptional regulator</fullName>
    </submittedName>
</protein>